<reference evidence="2 3" key="1">
    <citation type="submission" date="2019-12" db="EMBL/GenBank/DDBJ databases">
        <title>Deinococcus sp. HMF7620 Genome sequencing and assembly.</title>
        <authorList>
            <person name="Kang H."/>
            <person name="Kim H."/>
            <person name="Joh K."/>
        </authorList>
    </citation>
    <scope>NUCLEOTIDE SEQUENCE [LARGE SCALE GENOMIC DNA]</scope>
    <source>
        <strain evidence="2 3">HMF7620</strain>
    </source>
</reference>
<evidence type="ECO:0000256" key="1">
    <source>
        <dbReference type="SAM" id="MobiDB-lite"/>
    </source>
</evidence>
<accession>A0A7C9I224</accession>
<feature type="region of interest" description="Disordered" evidence="1">
    <location>
        <begin position="31"/>
        <end position="86"/>
    </location>
</feature>
<name>A0A7C9I224_9DEIO</name>
<organism evidence="2 3">
    <name type="scientific">Deinococcus arboris</name>
    <dbReference type="NCBI Taxonomy" id="2682977"/>
    <lineage>
        <taxon>Bacteria</taxon>
        <taxon>Thermotogati</taxon>
        <taxon>Deinococcota</taxon>
        <taxon>Deinococci</taxon>
        <taxon>Deinococcales</taxon>
        <taxon>Deinococcaceae</taxon>
        <taxon>Deinococcus</taxon>
    </lineage>
</organism>
<dbReference type="RefSeq" id="WP_157461629.1">
    <property type="nucleotide sequence ID" value="NZ_WQLB01000058.1"/>
</dbReference>
<keyword evidence="3" id="KW-1185">Reference proteome</keyword>
<sequence length="128" mass="12775">MKAQPALSVALLLGVLGAGAVGVAYLMRQREAAPTAPQPGTPASTVPAGSSTPVVTPAPTVPITLPVLPAPTAPSTQPVTPMPALTGPATAQVSGWLLAGANEQKLPVLPPHLAEVGVNALTSRLWEN</sequence>
<comment type="caution">
    <text evidence="2">The sequence shown here is derived from an EMBL/GenBank/DDBJ whole genome shotgun (WGS) entry which is preliminary data.</text>
</comment>
<dbReference type="EMBL" id="WQLB01000058">
    <property type="protein sequence ID" value="MVN89370.1"/>
    <property type="molecule type" value="Genomic_DNA"/>
</dbReference>
<feature type="compositionally biased region" description="Low complexity" evidence="1">
    <location>
        <begin position="41"/>
        <end position="67"/>
    </location>
</feature>
<proteinExistence type="predicted"/>
<gene>
    <name evidence="2" type="ORF">GO986_21785</name>
</gene>
<dbReference type="Proteomes" id="UP000483286">
    <property type="component" value="Unassembled WGS sequence"/>
</dbReference>
<evidence type="ECO:0000313" key="2">
    <source>
        <dbReference type="EMBL" id="MVN89370.1"/>
    </source>
</evidence>
<evidence type="ECO:0000313" key="3">
    <source>
        <dbReference type="Proteomes" id="UP000483286"/>
    </source>
</evidence>
<protein>
    <submittedName>
        <fullName evidence="2">Uncharacterized protein</fullName>
    </submittedName>
</protein>
<dbReference type="AlphaFoldDB" id="A0A7C9I224"/>